<organism evidence="6 7">
    <name type="scientific">Cutibacterium avidum ATCC 25577</name>
    <dbReference type="NCBI Taxonomy" id="997355"/>
    <lineage>
        <taxon>Bacteria</taxon>
        <taxon>Bacillati</taxon>
        <taxon>Actinomycetota</taxon>
        <taxon>Actinomycetes</taxon>
        <taxon>Propionibacteriales</taxon>
        <taxon>Propionibacteriaceae</taxon>
        <taxon>Cutibacterium</taxon>
    </lineage>
</organism>
<dbReference type="EMBL" id="AGBA01000013">
    <property type="protein sequence ID" value="EGY77520.1"/>
    <property type="molecule type" value="Genomic_DNA"/>
</dbReference>
<dbReference type="PANTHER" id="PTHR46847:SF1">
    <property type="entry name" value="D-ALLOSE-BINDING PERIPLASMIC PROTEIN-RELATED"/>
    <property type="match status" value="1"/>
</dbReference>
<evidence type="ECO:0000256" key="1">
    <source>
        <dbReference type="ARBA" id="ARBA00004196"/>
    </source>
</evidence>
<protein>
    <submittedName>
        <fullName evidence="6">Ribose ABC superfamily ATP binding cassette transporter, binding protein</fullName>
    </submittedName>
</protein>
<comment type="subcellular location">
    <subcellularLocation>
        <location evidence="1">Cell envelope</location>
    </subcellularLocation>
</comment>
<dbReference type="SUPFAM" id="SSF53822">
    <property type="entry name" value="Periplasmic binding protein-like I"/>
    <property type="match status" value="1"/>
</dbReference>
<proteinExistence type="inferred from homology"/>
<dbReference type="Pfam" id="PF13407">
    <property type="entry name" value="Peripla_BP_4"/>
    <property type="match status" value="1"/>
</dbReference>
<dbReference type="GO" id="GO:0030313">
    <property type="term" value="C:cell envelope"/>
    <property type="evidence" value="ECO:0007669"/>
    <property type="project" value="UniProtKB-SubCell"/>
</dbReference>
<dbReference type="Gene3D" id="3.40.50.2300">
    <property type="match status" value="2"/>
</dbReference>
<evidence type="ECO:0000256" key="3">
    <source>
        <dbReference type="ARBA" id="ARBA00022729"/>
    </source>
</evidence>
<reference evidence="6 7" key="1">
    <citation type="submission" date="2011-06" db="EMBL/GenBank/DDBJ databases">
        <authorList>
            <person name="Muzny D."/>
            <person name="Qin X."/>
            <person name="Deng J."/>
            <person name="Jiang H."/>
            <person name="Liu Y."/>
            <person name="Qu J."/>
            <person name="Song X.-Z."/>
            <person name="Zhang L."/>
            <person name="Thornton R."/>
            <person name="Coyle M."/>
            <person name="Francisco L."/>
            <person name="Jackson L."/>
            <person name="Javaid M."/>
            <person name="Korchina V."/>
            <person name="Kovar C."/>
            <person name="Mata R."/>
            <person name="Mathew T."/>
            <person name="Ngo R."/>
            <person name="Nguyen L."/>
            <person name="Nguyen N."/>
            <person name="Okwuonu G."/>
            <person name="Ongeri F."/>
            <person name="Pham C."/>
            <person name="Simmons D."/>
            <person name="Wilczek-Boney K."/>
            <person name="Hale W."/>
            <person name="Jakkamsetti A."/>
            <person name="Pham P."/>
            <person name="Ruth R."/>
            <person name="San Lucas F."/>
            <person name="Warren J."/>
            <person name="Zhang J."/>
            <person name="Zhao Z."/>
            <person name="Zhou C."/>
            <person name="Zhu D."/>
            <person name="Lee S."/>
            <person name="Bess C."/>
            <person name="Blankenburg K."/>
            <person name="Forbes L."/>
            <person name="Fu Q."/>
            <person name="Gubbala S."/>
            <person name="Hirani K."/>
            <person name="Jayaseelan J.C."/>
            <person name="Lara F."/>
            <person name="Munidasa M."/>
            <person name="Palculict T."/>
            <person name="Patil S."/>
            <person name="Pu L.-L."/>
            <person name="Saada N."/>
            <person name="Tang L."/>
            <person name="Weissenberger G."/>
            <person name="Zhu Y."/>
            <person name="Hemphill L."/>
            <person name="Shang Y."/>
            <person name="Youmans B."/>
            <person name="Ayvaz T."/>
            <person name="Ross M."/>
            <person name="Santibanez J."/>
            <person name="Aqrawi P."/>
            <person name="Gross S."/>
            <person name="Joshi V."/>
            <person name="Fowler G."/>
            <person name="Nazareth L."/>
            <person name="Reid J."/>
            <person name="Worley K."/>
            <person name="Petrosino J."/>
            <person name="Highlander S."/>
            <person name="Gibbs R."/>
        </authorList>
    </citation>
    <scope>NUCLEOTIDE SEQUENCE [LARGE SCALE GENOMIC DNA]</scope>
    <source>
        <strain evidence="6 7">ATCC 25577</strain>
    </source>
</reference>
<comment type="similarity">
    <text evidence="2">Belongs to the bacterial solute-binding protein 2 family.</text>
</comment>
<dbReference type="AlphaFoldDB" id="G4CX06"/>
<dbReference type="CDD" id="cd06323">
    <property type="entry name" value="PBP1_ribose_binding"/>
    <property type="match status" value="1"/>
</dbReference>
<dbReference type="PANTHER" id="PTHR46847">
    <property type="entry name" value="D-ALLOSE-BINDING PERIPLASMIC PROTEIN-RELATED"/>
    <property type="match status" value="1"/>
</dbReference>
<feature type="chain" id="PRO_5039461755" evidence="4">
    <location>
        <begin position="26"/>
        <end position="315"/>
    </location>
</feature>
<dbReference type="PATRIC" id="fig|997355.3.peg.1041"/>
<name>G4CX06_9ACTN</name>
<evidence type="ECO:0000256" key="2">
    <source>
        <dbReference type="ARBA" id="ARBA00007639"/>
    </source>
</evidence>
<evidence type="ECO:0000313" key="6">
    <source>
        <dbReference type="EMBL" id="EGY77520.1"/>
    </source>
</evidence>
<keyword evidence="3 4" id="KW-0732">Signal</keyword>
<dbReference type="Proteomes" id="UP000005332">
    <property type="component" value="Unassembled WGS sequence"/>
</dbReference>
<evidence type="ECO:0000256" key="4">
    <source>
        <dbReference type="SAM" id="SignalP"/>
    </source>
</evidence>
<sequence>MMKFKTAHKMLATAVVATMAATGLAGCNRDGGSGSAASGTVVLAVSTQTNPFFVQLVDGAKKEAKAKGVNLQVQDASDDAATQANQLANAVSTVAKVVIVNPTDSDAVAPSVKALNKAKIPVITVDRSSSSGDVASFIASDNVAGGVEAAKELAKIMGDKGEIIHLQGTPGASASRDRGKGFTGEIAKHPGIKVVAKQTANFDRSKALDVTTNLLQAHPKAAGIFAENDEMAIGAISALGSKAGKSVKVVGFDGTADGIKAVKAGTLGATIAQQPALLGKTAVDQAADILAGKTVSKTTPIKVVLVTKDNAKDYE</sequence>
<dbReference type="GO" id="GO:0030246">
    <property type="term" value="F:carbohydrate binding"/>
    <property type="evidence" value="ECO:0007669"/>
    <property type="project" value="UniProtKB-ARBA"/>
</dbReference>
<gene>
    <name evidence="6" type="primary">rbsB</name>
    <name evidence="6" type="ORF">HMPREF9153_1063</name>
</gene>
<accession>G4CX06</accession>
<feature type="signal peptide" evidence="4">
    <location>
        <begin position="1"/>
        <end position="25"/>
    </location>
</feature>
<evidence type="ECO:0000313" key="7">
    <source>
        <dbReference type="Proteomes" id="UP000005332"/>
    </source>
</evidence>
<dbReference type="HOGENOM" id="CLU_037628_3_2_11"/>
<feature type="domain" description="Periplasmic binding protein" evidence="5">
    <location>
        <begin position="41"/>
        <end position="293"/>
    </location>
</feature>
<evidence type="ECO:0000259" key="5">
    <source>
        <dbReference type="Pfam" id="PF13407"/>
    </source>
</evidence>
<keyword evidence="7" id="KW-1185">Reference proteome</keyword>
<dbReference type="PROSITE" id="PS51257">
    <property type="entry name" value="PROKAR_LIPOPROTEIN"/>
    <property type="match status" value="1"/>
</dbReference>
<dbReference type="InterPro" id="IPR025997">
    <property type="entry name" value="SBP_2_dom"/>
</dbReference>
<comment type="caution">
    <text evidence="6">The sequence shown here is derived from an EMBL/GenBank/DDBJ whole genome shotgun (WGS) entry which is preliminary data.</text>
</comment>
<dbReference type="InterPro" id="IPR028082">
    <property type="entry name" value="Peripla_BP_I"/>
</dbReference>